<reference evidence="1 2" key="1">
    <citation type="submission" date="2019-06" db="EMBL/GenBank/DDBJ databases">
        <title>A novel bacterium of genus Pontibacter, isolated from marine sediment.</title>
        <authorList>
            <person name="Huang H."/>
            <person name="Mo K."/>
            <person name="Hu Y."/>
        </authorList>
    </citation>
    <scope>NUCLEOTIDE SEQUENCE [LARGE SCALE GENOMIC DNA]</scope>
    <source>
        <strain evidence="1 2">HB172049</strain>
    </source>
</reference>
<dbReference type="OrthoDB" id="2452142at2"/>
<proteinExistence type="predicted"/>
<protein>
    <recommendedName>
        <fullName evidence="3">DUF892 family protein</fullName>
    </recommendedName>
</protein>
<evidence type="ECO:0000313" key="2">
    <source>
        <dbReference type="Proteomes" id="UP000316727"/>
    </source>
</evidence>
<sequence length="185" mass="20775">MANATQTPTILIELDQETRNRQLDRAKSWLDNVLLTQASHRKLLEDTVEKIEEPHIKQYLAEMALQAEQHEEKARELFSLIDREPSDIRQMLGQVMGKARQALGDFIAVAGGAKGPWQDLHQVYLSNYNSMGAFAVAEQLGLALGIPRMVDITFGVVAEKSTSQLLLQEAVLEMCSMSILYKESF</sequence>
<keyword evidence="2" id="KW-1185">Reference proteome</keyword>
<dbReference type="AlphaFoldDB" id="A0A501W8B5"/>
<name>A0A501W8B5_9BACT</name>
<dbReference type="Proteomes" id="UP000316727">
    <property type="component" value="Unassembled WGS sequence"/>
</dbReference>
<comment type="caution">
    <text evidence="1">The sequence shown here is derived from an EMBL/GenBank/DDBJ whole genome shotgun (WGS) entry which is preliminary data.</text>
</comment>
<dbReference type="RefSeq" id="WP_140618984.1">
    <property type="nucleotide sequence ID" value="NZ_VFRQ01000001.1"/>
</dbReference>
<evidence type="ECO:0000313" key="1">
    <source>
        <dbReference type="EMBL" id="TPE46193.1"/>
    </source>
</evidence>
<evidence type="ECO:0008006" key="3">
    <source>
        <dbReference type="Google" id="ProtNLM"/>
    </source>
</evidence>
<organism evidence="1 2">
    <name type="scientific">Pontibacter mangrovi</name>
    <dbReference type="NCBI Taxonomy" id="2589816"/>
    <lineage>
        <taxon>Bacteria</taxon>
        <taxon>Pseudomonadati</taxon>
        <taxon>Bacteroidota</taxon>
        <taxon>Cytophagia</taxon>
        <taxon>Cytophagales</taxon>
        <taxon>Hymenobacteraceae</taxon>
        <taxon>Pontibacter</taxon>
    </lineage>
</organism>
<accession>A0A501W8B5</accession>
<dbReference type="EMBL" id="VFRQ01000001">
    <property type="protein sequence ID" value="TPE46193.1"/>
    <property type="molecule type" value="Genomic_DNA"/>
</dbReference>
<gene>
    <name evidence="1" type="ORF">FJM65_02280</name>
</gene>